<evidence type="ECO:0000313" key="5">
    <source>
        <dbReference type="Proteomes" id="UP000264062"/>
    </source>
</evidence>
<evidence type="ECO:0000256" key="2">
    <source>
        <dbReference type="ARBA" id="ARBA00022679"/>
    </source>
</evidence>
<dbReference type="Gene3D" id="3.40.50.150">
    <property type="entry name" value="Vaccinia Virus protein VP39"/>
    <property type="match status" value="1"/>
</dbReference>
<dbReference type="GO" id="GO:0003677">
    <property type="term" value="F:DNA binding"/>
    <property type="evidence" value="ECO:0007669"/>
    <property type="project" value="InterPro"/>
</dbReference>
<organism evidence="4 5">
    <name type="scientific">candidate division WOR-3 bacterium</name>
    <dbReference type="NCBI Taxonomy" id="2052148"/>
    <lineage>
        <taxon>Bacteria</taxon>
        <taxon>Bacteria division WOR-3</taxon>
    </lineage>
</organism>
<dbReference type="InterPro" id="IPR029063">
    <property type="entry name" value="SAM-dependent_MTases_sf"/>
</dbReference>
<proteinExistence type="predicted"/>
<evidence type="ECO:0000313" key="4">
    <source>
        <dbReference type="EMBL" id="HAV92492.1"/>
    </source>
</evidence>
<evidence type="ECO:0000259" key="3">
    <source>
        <dbReference type="Pfam" id="PF01555"/>
    </source>
</evidence>
<dbReference type="InterPro" id="IPR002941">
    <property type="entry name" value="DNA_methylase_N4/N6"/>
</dbReference>
<sequence length="152" mass="17544">MKIQSCNIKTDNYPNKSLHKYLEQFNLNSESELFQTEVAKKTVAEKLLISNCIVSVFINEFWTAQQRQSNSIHEISYRACFKAQLPRFFIDLLTDEEDLVYDPFSGRGTTIIEAALMNRNVISNDINPLSKILTEPRLNIPSINDVKKRLES</sequence>
<dbReference type="GO" id="GO:0008170">
    <property type="term" value="F:N-methyltransferase activity"/>
    <property type="evidence" value="ECO:0007669"/>
    <property type="project" value="InterPro"/>
</dbReference>
<dbReference type="SUPFAM" id="SSF53335">
    <property type="entry name" value="S-adenosyl-L-methionine-dependent methyltransferases"/>
    <property type="match status" value="1"/>
</dbReference>
<dbReference type="EMBL" id="DMZY01000141">
    <property type="protein sequence ID" value="HAV92492.1"/>
    <property type="molecule type" value="Genomic_DNA"/>
</dbReference>
<evidence type="ECO:0000256" key="1">
    <source>
        <dbReference type="ARBA" id="ARBA00022603"/>
    </source>
</evidence>
<feature type="domain" description="DNA methylase N-4/N-6" evidence="3">
    <location>
        <begin position="45"/>
        <end position="128"/>
    </location>
</feature>
<reference evidence="4 5" key="1">
    <citation type="journal article" date="2018" name="Nat. Biotechnol.">
        <title>A standardized bacterial taxonomy based on genome phylogeny substantially revises the tree of life.</title>
        <authorList>
            <person name="Parks D.H."/>
            <person name="Chuvochina M."/>
            <person name="Waite D.W."/>
            <person name="Rinke C."/>
            <person name="Skarshewski A."/>
            <person name="Chaumeil P.A."/>
            <person name="Hugenholtz P."/>
        </authorList>
    </citation>
    <scope>NUCLEOTIDE SEQUENCE [LARGE SCALE GENOMIC DNA]</scope>
    <source>
        <strain evidence="4">UBA9956</strain>
    </source>
</reference>
<name>A0A350HAC6_UNCW3</name>
<dbReference type="GO" id="GO:0032259">
    <property type="term" value="P:methylation"/>
    <property type="evidence" value="ECO:0007669"/>
    <property type="project" value="UniProtKB-KW"/>
</dbReference>
<dbReference type="AlphaFoldDB" id="A0A350HAC6"/>
<protein>
    <recommendedName>
        <fullName evidence="3">DNA methylase N-4/N-6 domain-containing protein</fullName>
    </recommendedName>
</protein>
<comment type="caution">
    <text evidence="4">The sequence shown here is derived from an EMBL/GenBank/DDBJ whole genome shotgun (WGS) entry which is preliminary data.</text>
</comment>
<gene>
    <name evidence="4" type="ORF">DCW38_04850</name>
</gene>
<dbReference type="Pfam" id="PF01555">
    <property type="entry name" value="N6_N4_Mtase"/>
    <property type="match status" value="1"/>
</dbReference>
<keyword evidence="1" id="KW-0489">Methyltransferase</keyword>
<accession>A0A350HAC6</accession>
<feature type="non-terminal residue" evidence="4">
    <location>
        <position position="152"/>
    </location>
</feature>
<dbReference type="Proteomes" id="UP000264062">
    <property type="component" value="Unassembled WGS sequence"/>
</dbReference>
<keyword evidence="2" id="KW-0808">Transferase</keyword>